<dbReference type="Pfam" id="PF14652">
    <property type="entry name" value="DUF4457"/>
    <property type="match status" value="2"/>
</dbReference>
<protein>
    <recommendedName>
        <fullName evidence="2">KATNIP domain-containing protein</fullName>
    </recommendedName>
</protein>
<feature type="region of interest" description="Disordered" evidence="1">
    <location>
        <begin position="550"/>
        <end position="569"/>
    </location>
</feature>
<gene>
    <name evidence="3" type="ORF">RUM44_010745</name>
</gene>
<proteinExistence type="predicted"/>
<feature type="compositionally biased region" description="Basic residues" evidence="1">
    <location>
        <begin position="550"/>
        <end position="559"/>
    </location>
</feature>
<feature type="domain" description="KATNIP" evidence="2">
    <location>
        <begin position="265"/>
        <end position="421"/>
    </location>
</feature>
<evidence type="ECO:0000259" key="2">
    <source>
        <dbReference type="Pfam" id="PF14652"/>
    </source>
</evidence>
<sequence>MMEGSKEKPEWLNDLQNKHSAVNRQHQLRTTSTGDENDCDLSFTSTEHPSPRYGRRSYPGAKSVGNSPTKKSFLTQTKPPISRSYSARPSLLRVKSVTKENLRNEDEKDETLKVVQEDLKNFCISDYHIDPFEISNEESRIYLGRNNYKTLEDSWNSLHFFNIRQKGRLGFAGKHCGLVSDIDDMLSPTDGFKNEDYMEKLLQSEESNVAKNLHNKIDKNISKNDLKTQSIGSISNDNISDSSLVKIREKDFIIPELPQGKSIVFNIKSTWGDKHYLGLNGIEIFSAEGKKVQIKSISADPPNINILPEYSKDPRIVENLIDNVYLTQDDMHMWLTPFTPNSSHYIFIKLKKVEKLALIRIWNYNKSRIHCLRGARDMEIKLDGNLIFTGEIAKASGEILNTINSLGDTILFTTSEEILELVAENDEYFTSNYIKDIDIDTEEYRPLTGRNKENCFKPMSSVPEIKISKSKSHSSLFHHLQSENESTTDAKHKYSIKDEKLDVLDWLAGVPHTNLLHTNEASVAEQGSSEDILSIKKFHDKEGNTRQIKPLKKSKRRRSSAMPLSTNVSSTTHTENTLYVPSTYSLASDTAYESLYAPTGLIFTIQIHSTWGDLYYVGLNGLQVFGENGEAIKLERENISAHPESVNILDGINNDVRTPDKLIDGVNDTTDGRHMWLAPVLPFTINRIELTFHQPVTLTSVKLWNYAKTPSRGVREFGVLVDGLLIYNGEMDQVITAPDDTVIKVPCKTVNFTKGEEVSKGEEVQESIDIEPMRKNEMQYLSVDQSKRPYTTATNQS</sequence>
<feature type="compositionally biased region" description="Polar residues" evidence="1">
    <location>
        <begin position="14"/>
        <end position="34"/>
    </location>
</feature>
<feature type="domain" description="KATNIP" evidence="2">
    <location>
        <begin position="574"/>
        <end position="734"/>
    </location>
</feature>
<keyword evidence="4" id="KW-1185">Reference proteome</keyword>
<evidence type="ECO:0000256" key="1">
    <source>
        <dbReference type="SAM" id="MobiDB-lite"/>
    </source>
</evidence>
<dbReference type="Proteomes" id="UP001359485">
    <property type="component" value="Unassembled WGS sequence"/>
</dbReference>
<dbReference type="InterPro" id="IPR027859">
    <property type="entry name" value="KATNIP_dom"/>
</dbReference>
<name>A0ABR1AN32_POLSC</name>
<dbReference type="PANTHER" id="PTHR21534">
    <property type="entry name" value="KATANIN-INTERACTING PROTEIN"/>
    <property type="match status" value="1"/>
</dbReference>
<feature type="compositionally biased region" description="Basic and acidic residues" evidence="1">
    <location>
        <begin position="1"/>
        <end position="11"/>
    </location>
</feature>
<dbReference type="EMBL" id="JAWJWF010000046">
    <property type="protein sequence ID" value="KAK6623889.1"/>
    <property type="molecule type" value="Genomic_DNA"/>
</dbReference>
<feature type="region of interest" description="Disordered" evidence="1">
    <location>
        <begin position="1"/>
        <end position="87"/>
    </location>
</feature>
<organism evidence="3 4">
    <name type="scientific">Polyplax serrata</name>
    <name type="common">Common mouse louse</name>
    <dbReference type="NCBI Taxonomy" id="468196"/>
    <lineage>
        <taxon>Eukaryota</taxon>
        <taxon>Metazoa</taxon>
        <taxon>Ecdysozoa</taxon>
        <taxon>Arthropoda</taxon>
        <taxon>Hexapoda</taxon>
        <taxon>Insecta</taxon>
        <taxon>Pterygota</taxon>
        <taxon>Neoptera</taxon>
        <taxon>Paraneoptera</taxon>
        <taxon>Psocodea</taxon>
        <taxon>Troctomorpha</taxon>
        <taxon>Phthiraptera</taxon>
        <taxon>Anoplura</taxon>
        <taxon>Polyplacidae</taxon>
        <taxon>Polyplax</taxon>
    </lineage>
</organism>
<accession>A0ABR1AN32</accession>
<evidence type="ECO:0000313" key="4">
    <source>
        <dbReference type="Proteomes" id="UP001359485"/>
    </source>
</evidence>
<comment type="caution">
    <text evidence="3">The sequence shown here is derived from an EMBL/GenBank/DDBJ whole genome shotgun (WGS) entry which is preliminary data.</text>
</comment>
<reference evidence="3 4" key="1">
    <citation type="submission" date="2023-09" db="EMBL/GenBank/DDBJ databases">
        <title>Genomes of two closely related lineages of the louse Polyplax serrata with different host specificities.</title>
        <authorList>
            <person name="Martinu J."/>
            <person name="Tarabai H."/>
            <person name="Stefka J."/>
            <person name="Hypsa V."/>
        </authorList>
    </citation>
    <scope>NUCLEOTIDE SEQUENCE [LARGE SCALE GENOMIC DNA]</scope>
    <source>
        <strain evidence="3">98ZLc_SE</strain>
    </source>
</reference>
<dbReference type="PANTHER" id="PTHR21534:SF0">
    <property type="entry name" value="KATANIN-INTERACTING PROTEIN"/>
    <property type="match status" value="1"/>
</dbReference>
<feature type="compositionally biased region" description="Polar residues" evidence="1">
    <location>
        <begin position="64"/>
        <end position="87"/>
    </location>
</feature>
<evidence type="ECO:0000313" key="3">
    <source>
        <dbReference type="EMBL" id="KAK6623889.1"/>
    </source>
</evidence>
<dbReference type="InterPro" id="IPR026704">
    <property type="entry name" value="KATNIP"/>
</dbReference>